<evidence type="ECO:0000256" key="2">
    <source>
        <dbReference type="SAM" id="SignalP"/>
    </source>
</evidence>
<keyword evidence="3" id="KW-0449">Lipoprotein</keyword>
<dbReference type="Proteomes" id="UP000029516">
    <property type="component" value="Chromosome"/>
</dbReference>
<evidence type="ECO:0000313" key="4">
    <source>
        <dbReference type="Proteomes" id="UP000029516"/>
    </source>
</evidence>
<dbReference type="PROSITE" id="PS51257">
    <property type="entry name" value="PROKAR_LIPOPROTEIN"/>
    <property type="match status" value="1"/>
</dbReference>
<dbReference type="KEGG" id="cem:LH23_04970"/>
<name>A0AAN0S260_9ENTR</name>
<organism evidence="3 4">
    <name type="scientific">Cedecea neteri</name>
    <dbReference type="NCBI Taxonomy" id="158822"/>
    <lineage>
        <taxon>Bacteria</taxon>
        <taxon>Pseudomonadati</taxon>
        <taxon>Pseudomonadota</taxon>
        <taxon>Gammaproteobacteria</taxon>
        <taxon>Enterobacterales</taxon>
        <taxon>Enterobacteriaceae</taxon>
        <taxon>Cedecea</taxon>
    </lineage>
</organism>
<feature type="signal peptide" evidence="2">
    <location>
        <begin position="1"/>
        <end position="27"/>
    </location>
</feature>
<dbReference type="Pfam" id="PF13983">
    <property type="entry name" value="YsaB"/>
    <property type="match status" value="1"/>
</dbReference>
<gene>
    <name evidence="3" type="ORF">LH23_04970</name>
</gene>
<protein>
    <submittedName>
        <fullName evidence="3">Lipoprotein</fullName>
    </submittedName>
</protein>
<keyword evidence="1 2" id="KW-0732">Signal</keyword>
<sequence length="113" mass="12839">MMMAERKNRLLLTAFLALMLSACSSPSQEGQAAQKLRPVVHTEEMELACKNQAAYRYNTQPQRINLSDFKQYQASYEMMGSTARKEGFTCSFDESGQFSHLSSRENLNQRATT</sequence>
<dbReference type="EMBL" id="CP009458">
    <property type="protein sequence ID" value="AIR60031.1"/>
    <property type="molecule type" value="Genomic_DNA"/>
</dbReference>
<reference evidence="3 4" key="1">
    <citation type="submission" date="2014-09" db="EMBL/GenBank/DDBJ databases">
        <authorList>
            <person name="Chan K.-G."/>
        </authorList>
    </citation>
    <scope>NUCLEOTIDE SEQUENCE [LARGE SCALE GENOMIC DNA]</scope>
    <source>
        <strain evidence="3 4">M006</strain>
    </source>
</reference>
<accession>A0AAN0S260</accession>
<feature type="chain" id="PRO_5042985650" evidence="2">
    <location>
        <begin position="28"/>
        <end position="113"/>
    </location>
</feature>
<dbReference type="AlphaFoldDB" id="A0AAN0S260"/>
<proteinExistence type="predicted"/>
<evidence type="ECO:0000313" key="3">
    <source>
        <dbReference type="EMBL" id="AIR60031.1"/>
    </source>
</evidence>
<dbReference type="InterPro" id="IPR025728">
    <property type="entry name" value="YsaB-like"/>
</dbReference>
<evidence type="ECO:0000256" key="1">
    <source>
        <dbReference type="ARBA" id="ARBA00022729"/>
    </source>
</evidence>